<dbReference type="Gene3D" id="3.40.50.300">
    <property type="entry name" value="P-loop containing nucleotide triphosphate hydrolases"/>
    <property type="match status" value="2"/>
</dbReference>
<comment type="caution">
    <text evidence="5">The sequence shown here is derived from an EMBL/GenBank/DDBJ whole genome shotgun (WGS) entry which is preliminary data.</text>
</comment>
<keyword evidence="1" id="KW-0547">Nucleotide-binding</keyword>
<sequence length="322" mass="35162">MKKYEIVDAVKGGVRFTSGALRALSDECVRARADYEREQGKVVTEIVAIAARGLKQYVLVDALKGGVRFTSGALRALSDECVRARAEYLHADGNTRRSPTAGPSSQRDRPLFPAGYSECLFCLSHIVARLDVLVSFALAASAAPEPYCRPQLTESLQRLHLTALRHPCLEVQDGVSYIPNDTATPDSLVLIDELGRGTSTYEGCGIAWAIADLHPALIVNSHAEASVVRDQLLLLHRIAPGAAARSLGLHVARLAHLPPSIIETSLQSQETAEGQQLVLNFLRKCKQIQESTSSDDAMMNEINKLKVQLRRHNNKYVESLMG</sequence>
<dbReference type="InterPro" id="IPR036187">
    <property type="entry name" value="DNA_mismatch_repair_MutS_sf"/>
</dbReference>
<evidence type="ECO:0000256" key="1">
    <source>
        <dbReference type="ARBA" id="ARBA00022741"/>
    </source>
</evidence>
<dbReference type="InterPro" id="IPR045076">
    <property type="entry name" value="MutS"/>
</dbReference>
<dbReference type="STRING" id="104452.A0A0L7KQ47"/>
<dbReference type="SUPFAM" id="SSF48334">
    <property type="entry name" value="DNA repair protein MutS, domain III"/>
    <property type="match status" value="1"/>
</dbReference>
<evidence type="ECO:0000313" key="5">
    <source>
        <dbReference type="EMBL" id="KOB65176.1"/>
    </source>
</evidence>
<accession>A0A0L7KQ47</accession>
<reference evidence="5 6" key="1">
    <citation type="journal article" date="2015" name="Genome Biol. Evol.">
        <title>The genome of winter moth (Operophtera brumata) provides a genomic perspective on sexual dimorphism and phenology.</title>
        <authorList>
            <person name="Derks M.F."/>
            <person name="Smit S."/>
            <person name="Salis L."/>
            <person name="Schijlen E."/>
            <person name="Bossers A."/>
            <person name="Mateman C."/>
            <person name="Pijl A.S."/>
            <person name="de Ridder D."/>
            <person name="Groenen M.A."/>
            <person name="Visser M.E."/>
            <person name="Megens H.J."/>
        </authorList>
    </citation>
    <scope>NUCLEOTIDE SEQUENCE [LARGE SCALE GENOMIC DNA]</scope>
    <source>
        <strain evidence="5">WM2013NL</strain>
        <tissue evidence="5">Head and thorax</tissue>
    </source>
</reference>
<organism evidence="5 6">
    <name type="scientific">Operophtera brumata</name>
    <name type="common">Winter moth</name>
    <name type="synonym">Phalaena brumata</name>
    <dbReference type="NCBI Taxonomy" id="104452"/>
    <lineage>
        <taxon>Eukaryota</taxon>
        <taxon>Metazoa</taxon>
        <taxon>Ecdysozoa</taxon>
        <taxon>Arthropoda</taxon>
        <taxon>Hexapoda</taxon>
        <taxon>Insecta</taxon>
        <taxon>Pterygota</taxon>
        <taxon>Neoptera</taxon>
        <taxon>Endopterygota</taxon>
        <taxon>Lepidoptera</taxon>
        <taxon>Glossata</taxon>
        <taxon>Ditrysia</taxon>
        <taxon>Geometroidea</taxon>
        <taxon>Geometridae</taxon>
        <taxon>Larentiinae</taxon>
        <taxon>Operophtera</taxon>
    </lineage>
</organism>
<dbReference type="Proteomes" id="UP000037510">
    <property type="component" value="Unassembled WGS sequence"/>
</dbReference>
<name>A0A0L7KQ47_OPEBR</name>
<dbReference type="AlphaFoldDB" id="A0A0L7KQ47"/>
<dbReference type="GO" id="GO:0032301">
    <property type="term" value="C:MutSalpha complex"/>
    <property type="evidence" value="ECO:0007669"/>
    <property type="project" value="TreeGrafter"/>
</dbReference>
<dbReference type="GO" id="GO:0030983">
    <property type="term" value="F:mismatched DNA binding"/>
    <property type="evidence" value="ECO:0007669"/>
    <property type="project" value="InterPro"/>
</dbReference>
<dbReference type="SMART" id="SM00534">
    <property type="entry name" value="MUTSac"/>
    <property type="match status" value="1"/>
</dbReference>
<evidence type="ECO:0000256" key="2">
    <source>
        <dbReference type="ARBA" id="ARBA00022840"/>
    </source>
</evidence>
<dbReference type="InterPro" id="IPR027417">
    <property type="entry name" value="P-loop_NTPase"/>
</dbReference>
<keyword evidence="6" id="KW-1185">Reference proteome</keyword>
<evidence type="ECO:0000313" key="6">
    <source>
        <dbReference type="Proteomes" id="UP000037510"/>
    </source>
</evidence>
<evidence type="ECO:0000259" key="4">
    <source>
        <dbReference type="PROSITE" id="PS00486"/>
    </source>
</evidence>
<protein>
    <submittedName>
        <fullName evidence="5">DNA mismatch repair protein Msh2</fullName>
    </submittedName>
</protein>
<dbReference type="GO" id="GO:0006312">
    <property type="term" value="P:mitotic recombination"/>
    <property type="evidence" value="ECO:0007669"/>
    <property type="project" value="TreeGrafter"/>
</dbReference>
<dbReference type="PANTHER" id="PTHR11361">
    <property type="entry name" value="DNA MISMATCH REPAIR PROTEIN MUTS FAMILY MEMBER"/>
    <property type="match status" value="1"/>
</dbReference>
<dbReference type="GO" id="GO:0140664">
    <property type="term" value="F:ATP-dependent DNA damage sensor activity"/>
    <property type="evidence" value="ECO:0007669"/>
    <property type="project" value="InterPro"/>
</dbReference>
<gene>
    <name evidence="5" type="ORF">OBRU01_23214</name>
</gene>
<dbReference type="GO" id="GO:0006298">
    <property type="term" value="P:mismatch repair"/>
    <property type="evidence" value="ECO:0007669"/>
    <property type="project" value="InterPro"/>
</dbReference>
<evidence type="ECO:0000256" key="3">
    <source>
        <dbReference type="ARBA" id="ARBA00023125"/>
    </source>
</evidence>
<dbReference type="PROSITE" id="PS00486">
    <property type="entry name" value="DNA_MISMATCH_REPAIR_2"/>
    <property type="match status" value="1"/>
</dbReference>
<dbReference type="InterPro" id="IPR000432">
    <property type="entry name" value="DNA_mismatch_repair_MutS_C"/>
</dbReference>
<keyword evidence="2" id="KW-0067">ATP-binding</keyword>
<dbReference type="Pfam" id="PF00488">
    <property type="entry name" value="MutS_V"/>
    <property type="match status" value="1"/>
</dbReference>
<keyword evidence="3" id="KW-0238">DNA-binding</keyword>
<proteinExistence type="predicted"/>
<dbReference type="GO" id="GO:0005524">
    <property type="term" value="F:ATP binding"/>
    <property type="evidence" value="ECO:0007669"/>
    <property type="project" value="UniProtKB-KW"/>
</dbReference>
<dbReference type="EMBL" id="JTDY01007468">
    <property type="protein sequence ID" value="KOB65176.1"/>
    <property type="molecule type" value="Genomic_DNA"/>
</dbReference>
<feature type="domain" description="DNA mismatch repair proteins mutS family" evidence="4">
    <location>
        <begin position="187"/>
        <end position="203"/>
    </location>
</feature>
<dbReference type="PANTHER" id="PTHR11361:SF35">
    <property type="entry name" value="DNA MISMATCH REPAIR PROTEIN MSH2"/>
    <property type="match status" value="1"/>
</dbReference>
<dbReference type="SUPFAM" id="SSF52540">
    <property type="entry name" value="P-loop containing nucleoside triphosphate hydrolases"/>
    <property type="match status" value="1"/>
</dbReference>